<evidence type="ECO:0000256" key="5">
    <source>
        <dbReference type="ARBA" id="ARBA00022723"/>
    </source>
</evidence>
<evidence type="ECO:0000313" key="11">
    <source>
        <dbReference type="EMBL" id="KAJ7044191.1"/>
    </source>
</evidence>
<evidence type="ECO:0000256" key="8">
    <source>
        <dbReference type="ARBA" id="ARBA00023033"/>
    </source>
</evidence>
<comment type="cofactor">
    <cofactor evidence="1 9">
        <name>heme</name>
        <dbReference type="ChEBI" id="CHEBI:30413"/>
    </cofactor>
</comment>
<gene>
    <name evidence="11" type="ORF">C8F04DRAFT_943118</name>
</gene>
<dbReference type="InterPro" id="IPR050364">
    <property type="entry name" value="Cytochrome_P450_fung"/>
</dbReference>
<proteinExistence type="inferred from homology"/>
<evidence type="ECO:0000256" key="4">
    <source>
        <dbReference type="ARBA" id="ARBA00022617"/>
    </source>
</evidence>
<dbReference type="GO" id="GO:0005506">
    <property type="term" value="F:iron ion binding"/>
    <property type="evidence" value="ECO:0007669"/>
    <property type="project" value="InterPro"/>
</dbReference>
<dbReference type="GO" id="GO:0020037">
    <property type="term" value="F:heme binding"/>
    <property type="evidence" value="ECO:0007669"/>
    <property type="project" value="InterPro"/>
</dbReference>
<dbReference type="GO" id="GO:0016705">
    <property type="term" value="F:oxidoreductase activity, acting on paired donors, with incorporation or reduction of molecular oxygen"/>
    <property type="evidence" value="ECO:0007669"/>
    <property type="project" value="InterPro"/>
</dbReference>
<protein>
    <submittedName>
        <fullName evidence="11">Cytochrome P450</fullName>
    </submittedName>
</protein>
<dbReference type="SUPFAM" id="SSF48264">
    <property type="entry name" value="Cytochrome P450"/>
    <property type="match status" value="1"/>
</dbReference>
<dbReference type="InterPro" id="IPR017972">
    <property type="entry name" value="Cyt_P450_CS"/>
</dbReference>
<feature type="binding site" description="axial binding residue" evidence="9">
    <location>
        <position position="443"/>
    </location>
    <ligand>
        <name>heme</name>
        <dbReference type="ChEBI" id="CHEBI:30413"/>
    </ligand>
    <ligandPart>
        <name>Fe</name>
        <dbReference type="ChEBI" id="CHEBI:18248"/>
    </ligandPart>
</feature>
<dbReference type="GO" id="GO:0004497">
    <property type="term" value="F:monooxygenase activity"/>
    <property type="evidence" value="ECO:0007669"/>
    <property type="project" value="UniProtKB-KW"/>
</dbReference>
<keyword evidence="8 10" id="KW-0503">Monooxygenase</keyword>
<evidence type="ECO:0000256" key="7">
    <source>
        <dbReference type="ARBA" id="ARBA00023004"/>
    </source>
</evidence>
<keyword evidence="5 9" id="KW-0479">Metal-binding</keyword>
<dbReference type="PROSITE" id="PS00086">
    <property type="entry name" value="CYTOCHROME_P450"/>
    <property type="match status" value="1"/>
</dbReference>
<dbReference type="Pfam" id="PF00067">
    <property type="entry name" value="p450"/>
    <property type="match status" value="1"/>
</dbReference>
<evidence type="ECO:0000256" key="3">
    <source>
        <dbReference type="ARBA" id="ARBA00010617"/>
    </source>
</evidence>
<keyword evidence="6 10" id="KW-0560">Oxidoreductase</keyword>
<keyword evidence="12" id="KW-1185">Reference proteome</keyword>
<dbReference type="EMBL" id="JARJCM010000008">
    <property type="protein sequence ID" value="KAJ7044191.1"/>
    <property type="molecule type" value="Genomic_DNA"/>
</dbReference>
<dbReference type="InterPro" id="IPR002401">
    <property type="entry name" value="Cyt_P450_E_grp-I"/>
</dbReference>
<evidence type="ECO:0000256" key="1">
    <source>
        <dbReference type="ARBA" id="ARBA00001971"/>
    </source>
</evidence>
<keyword evidence="7 9" id="KW-0408">Iron</keyword>
<evidence type="ECO:0000256" key="9">
    <source>
        <dbReference type="PIRSR" id="PIRSR602401-1"/>
    </source>
</evidence>
<dbReference type="InterPro" id="IPR001128">
    <property type="entry name" value="Cyt_P450"/>
</dbReference>
<evidence type="ECO:0000256" key="10">
    <source>
        <dbReference type="RuleBase" id="RU000461"/>
    </source>
</evidence>
<evidence type="ECO:0000256" key="2">
    <source>
        <dbReference type="ARBA" id="ARBA00005179"/>
    </source>
</evidence>
<dbReference type="PANTHER" id="PTHR46300:SF7">
    <property type="entry name" value="P450, PUTATIVE (EUROFUNG)-RELATED"/>
    <property type="match status" value="1"/>
</dbReference>
<comment type="pathway">
    <text evidence="2">Secondary metabolite biosynthesis.</text>
</comment>
<dbReference type="AlphaFoldDB" id="A0AAD6TD16"/>
<reference evidence="11" key="1">
    <citation type="submission" date="2023-03" db="EMBL/GenBank/DDBJ databases">
        <title>Massive genome expansion in bonnet fungi (Mycena s.s.) driven by repeated elements and novel gene families across ecological guilds.</title>
        <authorList>
            <consortium name="Lawrence Berkeley National Laboratory"/>
            <person name="Harder C.B."/>
            <person name="Miyauchi S."/>
            <person name="Viragh M."/>
            <person name="Kuo A."/>
            <person name="Thoen E."/>
            <person name="Andreopoulos B."/>
            <person name="Lu D."/>
            <person name="Skrede I."/>
            <person name="Drula E."/>
            <person name="Henrissat B."/>
            <person name="Morin E."/>
            <person name="Kohler A."/>
            <person name="Barry K."/>
            <person name="LaButti K."/>
            <person name="Morin E."/>
            <person name="Salamov A."/>
            <person name="Lipzen A."/>
            <person name="Mereny Z."/>
            <person name="Hegedus B."/>
            <person name="Baldrian P."/>
            <person name="Stursova M."/>
            <person name="Weitz H."/>
            <person name="Taylor A."/>
            <person name="Grigoriev I.V."/>
            <person name="Nagy L.G."/>
            <person name="Martin F."/>
            <person name="Kauserud H."/>
        </authorList>
    </citation>
    <scope>NUCLEOTIDE SEQUENCE</scope>
    <source>
        <strain evidence="11">CBHHK200</strain>
    </source>
</reference>
<evidence type="ECO:0000256" key="6">
    <source>
        <dbReference type="ARBA" id="ARBA00023002"/>
    </source>
</evidence>
<sequence>MDYRSSFVLLGLLVLLKFFGEKLLRVWRQYSSGLPFPPGPSPQLFVGNYREIPTKFPWLTYTHWGNRYGGLVHASALGQHIVIVNSLKTASELFDKRSHIYSDRPTVAMVDLLGWDFNIGFLPYGERWRRQRRMFQQHFRRDISQSYRPIQIQKVHRLLQELLTRPQEFRDLIKTLAASIIMRTVYGYEIQRRTNDRFVTLSENAVKKIVDSFFPGAVAVNTFPILRHLPGWLPGCGFQQYAAECRDLVEEMKSAPFEFVKQNMREDAVAKSVVGKLLTASDARGRSDDKMIQEVAAVAYAGTNDFHTISTVSALGTFFLAMALHPDIQKKAQNEIDGIIGTHRLPESGDRPSLPFVEALYRELKRWRPVLPLGVAHAASEDDVYEGYFIPKGTTVFSNIWAMTRDESVYTDPERFNPDRFITEGKLNNDDIGIAFGFGRRICPGRHAADTTVWAAIVSVLSTFNIAKAKDETGKEIEIDVAYSDGFISHPLPFECSVTPRSETAKNLVHATAHQES</sequence>
<dbReference type="Proteomes" id="UP001218188">
    <property type="component" value="Unassembled WGS sequence"/>
</dbReference>
<dbReference type="PANTHER" id="PTHR46300">
    <property type="entry name" value="P450, PUTATIVE (EUROFUNG)-RELATED-RELATED"/>
    <property type="match status" value="1"/>
</dbReference>
<dbReference type="Gene3D" id="1.10.630.10">
    <property type="entry name" value="Cytochrome P450"/>
    <property type="match status" value="1"/>
</dbReference>
<name>A0AAD6TD16_9AGAR</name>
<dbReference type="InterPro" id="IPR036396">
    <property type="entry name" value="Cyt_P450_sf"/>
</dbReference>
<comment type="similarity">
    <text evidence="3 10">Belongs to the cytochrome P450 family.</text>
</comment>
<evidence type="ECO:0000313" key="12">
    <source>
        <dbReference type="Proteomes" id="UP001218188"/>
    </source>
</evidence>
<comment type="caution">
    <text evidence="11">The sequence shown here is derived from an EMBL/GenBank/DDBJ whole genome shotgun (WGS) entry which is preliminary data.</text>
</comment>
<keyword evidence="4 9" id="KW-0349">Heme</keyword>
<accession>A0AAD6TD16</accession>
<organism evidence="11 12">
    <name type="scientific">Mycena alexandri</name>
    <dbReference type="NCBI Taxonomy" id="1745969"/>
    <lineage>
        <taxon>Eukaryota</taxon>
        <taxon>Fungi</taxon>
        <taxon>Dikarya</taxon>
        <taxon>Basidiomycota</taxon>
        <taxon>Agaricomycotina</taxon>
        <taxon>Agaricomycetes</taxon>
        <taxon>Agaricomycetidae</taxon>
        <taxon>Agaricales</taxon>
        <taxon>Marasmiineae</taxon>
        <taxon>Mycenaceae</taxon>
        <taxon>Mycena</taxon>
    </lineage>
</organism>
<dbReference type="PRINTS" id="PR00385">
    <property type="entry name" value="P450"/>
</dbReference>
<dbReference type="PRINTS" id="PR00463">
    <property type="entry name" value="EP450I"/>
</dbReference>
<dbReference type="CDD" id="cd11065">
    <property type="entry name" value="CYP64-like"/>
    <property type="match status" value="1"/>
</dbReference>